<evidence type="ECO:0000259" key="12">
    <source>
        <dbReference type="SMART" id="SM00918"/>
    </source>
</evidence>
<dbReference type="InParanoid" id="K1QI71"/>
<dbReference type="Gene3D" id="1.10.287.70">
    <property type="match status" value="1"/>
</dbReference>
<dbReference type="SUPFAM" id="SSF53822">
    <property type="entry name" value="Periplasmic binding protein-like I"/>
    <property type="match status" value="1"/>
</dbReference>
<dbReference type="SUPFAM" id="SSF53850">
    <property type="entry name" value="Periplasmic binding protein-like II"/>
    <property type="match status" value="2"/>
</dbReference>
<gene>
    <name evidence="13" type="ORF">CGI_10027013</name>
</gene>
<dbReference type="InterPro" id="IPR001320">
    <property type="entry name" value="Iontro_rcpt_C"/>
</dbReference>
<evidence type="ECO:0000256" key="5">
    <source>
        <dbReference type="ARBA" id="ARBA00023065"/>
    </source>
</evidence>
<organism evidence="13">
    <name type="scientific">Magallana gigas</name>
    <name type="common">Pacific oyster</name>
    <name type="synonym">Crassostrea gigas</name>
    <dbReference type="NCBI Taxonomy" id="29159"/>
    <lineage>
        <taxon>Eukaryota</taxon>
        <taxon>Metazoa</taxon>
        <taxon>Spiralia</taxon>
        <taxon>Lophotrochozoa</taxon>
        <taxon>Mollusca</taxon>
        <taxon>Bivalvia</taxon>
        <taxon>Autobranchia</taxon>
        <taxon>Pteriomorphia</taxon>
        <taxon>Ostreida</taxon>
        <taxon>Ostreoidea</taxon>
        <taxon>Ostreidae</taxon>
        <taxon>Magallana</taxon>
    </lineage>
</organism>
<keyword evidence="9" id="KW-1071">Ligand-gated ion channel</keyword>
<evidence type="ECO:0000256" key="4">
    <source>
        <dbReference type="ARBA" id="ARBA00022989"/>
    </source>
</evidence>
<dbReference type="Gene3D" id="3.40.190.10">
    <property type="entry name" value="Periplasmic binding protein-like II"/>
    <property type="match status" value="3"/>
</dbReference>
<evidence type="ECO:0000256" key="1">
    <source>
        <dbReference type="ARBA" id="ARBA00004141"/>
    </source>
</evidence>
<dbReference type="SMART" id="SM00079">
    <property type="entry name" value="PBPe"/>
    <property type="match status" value="1"/>
</dbReference>
<evidence type="ECO:0000259" key="11">
    <source>
        <dbReference type="SMART" id="SM00079"/>
    </source>
</evidence>
<evidence type="ECO:0000256" key="6">
    <source>
        <dbReference type="ARBA" id="ARBA00023136"/>
    </source>
</evidence>
<keyword evidence="5" id="KW-0406">Ion transport</keyword>
<keyword evidence="2" id="KW-0813">Transport</keyword>
<feature type="domain" description="Ionotropic glutamate receptor C-terminal" evidence="11">
    <location>
        <begin position="183"/>
        <end position="518"/>
    </location>
</feature>
<dbReference type="GO" id="GO:0045211">
    <property type="term" value="C:postsynaptic membrane"/>
    <property type="evidence" value="ECO:0007669"/>
    <property type="project" value="UniProtKB-SubCell"/>
</dbReference>
<evidence type="ECO:0000256" key="10">
    <source>
        <dbReference type="ARBA" id="ARBA00023303"/>
    </source>
</evidence>
<proteinExistence type="predicted"/>
<evidence type="ECO:0000256" key="2">
    <source>
        <dbReference type="ARBA" id="ARBA00022448"/>
    </source>
</evidence>
<accession>K1QI71</accession>
<keyword evidence="3" id="KW-0812">Transmembrane</keyword>
<evidence type="ECO:0000256" key="8">
    <source>
        <dbReference type="ARBA" id="ARBA00023180"/>
    </source>
</evidence>
<dbReference type="InterPro" id="IPR019594">
    <property type="entry name" value="Glu/Gly-bd"/>
</dbReference>
<dbReference type="GO" id="GO:0015276">
    <property type="term" value="F:ligand-gated monoatomic ion channel activity"/>
    <property type="evidence" value="ECO:0007669"/>
    <property type="project" value="InterPro"/>
</dbReference>
<evidence type="ECO:0000256" key="3">
    <source>
        <dbReference type="ARBA" id="ARBA00022692"/>
    </source>
</evidence>
<sequence>MTFPALGRPLLESGSHRSPGPYTDWKPGIPQRIGNMDSDCMMVRYQAEIEKFRQTYRDTMALVPDRLLHSPVPVDTFGLRQFYREHDEIMLEIRRQHSLCIQELAQLETEVEIESDRKYFKHTDSSNETRLIDKESYARVFSSAIDEETPFQEVAEYSQEPNSFHVVEDRLYKCIFKDFGNRTLKVVSVEDEPFQMRVDKGNGSFYYYGFTYDLLNEFAKQFNFRYEFLDSVDGLYGNPTNDNKNASGMIGMEADIAVGPFTITAERRKVVDFIYPFQEEGSGIIVRKVDNEADRIFRVFSPLDTDSWLATGAAAFVAAVVLSIIVKLSPFSKGLHNKVSASFWLVFSAFLHQGEEKSSKSVPARLVMGFWWVFTIIVMSLYTANLAAFLTVSLGKAPIKNLEELAAQSVYKPLISDGTNLHMLFKKAEEGIYKKIWDMMRDMPKFKSLKQVYEMIIKGVIYQSDEWTDFEKPLNNGKVTAVLDYLLHQVDNSDALSMYQKVSNFSESGVIGIIAFTSCPTAAVLQEQTASTNLPLITIDNEVCPQTYDGHHHLSVLPNCHRQNSQFIEIVLHMKWEHVNVIYDSTSSYCVQELIVLLTKKNVSSNAIFLHEGQHLTLEIFPELYLEEVIYVATDKERTLGIVSEAMTLDMFNRSFFWVLNLDPYALWNSSLYKPVHEGCVLLISSGLQQNETMGSSDETGLIGKESQIRVFSSTKDYETPFEEVAGYSQDTRNFNVADDRLYKCIFKDFGNKTLKVVSVEEADIAVGGFTITADRRKVVDFLYPFQEDGIGIIMRKVDNEANKMFRVFSSLGTDSWLATGAAAFVAAIVLSIIVKLSPFSEEKSSKSAPARLVIGFWWIFTIIVMSLYTANLAAFLTVSLAKAPIKNLEELAAQSVYKPLIKNGSNLHTLFKKAEGGIYKKIWDMMRDVPKIISPDEGYEMIVKGNYAYMTDESEARFKAMKDCKNLEMADETFHKAELSFVIRKNAEFKEAFNKQ</sequence>
<dbReference type="SMART" id="SM00918">
    <property type="entry name" value="Lig_chan-Glu_bd"/>
    <property type="match status" value="1"/>
</dbReference>
<dbReference type="EMBL" id="JH816387">
    <property type="protein sequence ID" value="EKC36477.1"/>
    <property type="molecule type" value="Genomic_DNA"/>
</dbReference>
<comment type="subcellular location">
    <subcellularLocation>
        <location evidence="1">Membrane</location>
        <topology evidence="1">Multi-pass membrane protein</topology>
    </subcellularLocation>
</comment>
<reference evidence="13" key="1">
    <citation type="journal article" date="2012" name="Nature">
        <title>The oyster genome reveals stress adaptation and complexity of shell formation.</title>
        <authorList>
            <person name="Zhang G."/>
            <person name="Fang X."/>
            <person name="Guo X."/>
            <person name="Li L."/>
            <person name="Luo R."/>
            <person name="Xu F."/>
            <person name="Yang P."/>
            <person name="Zhang L."/>
            <person name="Wang X."/>
            <person name="Qi H."/>
            <person name="Xiong Z."/>
            <person name="Que H."/>
            <person name="Xie Y."/>
            <person name="Holland P.W."/>
            <person name="Paps J."/>
            <person name="Zhu Y."/>
            <person name="Wu F."/>
            <person name="Chen Y."/>
            <person name="Wang J."/>
            <person name="Peng C."/>
            <person name="Meng J."/>
            <person name="Yang L."/>
            <person name="Liu J."/>
            <person name="Wen B."/>
            <person name="Zhang N."/>
            <person name="Huang Z."/>
            <person name="Zhu Q."/>
            <person name="Feng Y."/>
            <person name="Mount A."/>
            <person name="Hedgecock D."/>
            <person name="Xu Z."/>
            <person name="Liu Y."/>
            <person name="Domazet-Loso T."/>
            <person name="Du Y."/>
            <person name="Sun X."/>
            <person name="Zhang S."/>
            <person name="Liu B."/>
            <person name="Cheng P."/>
            <person name="Jiang X."/>
            <person name="Li J."/>
            <person name="Fan D."/>
            <person name="Wang W."/>
            <person name="Fu W."/>
            <person name="Wang T."/>
            <person name="Wang B."/>
            <person name="Zhang J."/>
            <person name="Peng Z."/>
            <person name="Li Y."/>
            <person name="Li N."/>
            <person name="Wang J."/>
            <person name="Chen M."/>
            <person name="He Y."/>
            <person name="Tan F."/>
            <person name="Song X."/>
            <person name="Zheng Q."/>
            <person name="Huang R."/>
            <person name="Yang H."/>
            <person name="Du X."/>
            <person name="Chen L."/>
            <person name="Yang M."/>
            <person name="Gaffney P.M."/>
            <person name="Wang S."/>
            <person name="Luo L."/>
            <person name="She Z."/>
            <person name="Ming Y."/>
            <person name="Huang W."/>
            <person name="Zhang S."/>
            <person name="Huang B."/>
            <person name="Zhang Y."/>
            <person name="Qu T."/>
            <person name="Ni P."/>
            <person name="Miao G."/>
            <person name="Wang J."/>
            <person name="Wang Q."/>
            <person name="Steinberg C.E."/>
            <person name="Wang H."/>
            <person name="Li N."/>
            <person name="Qian L."/>
            <person name="Zhang G."/>
            <person name="Li Y."/>
            <person name="Yang H."/>
            <person name="Liu X."/>
            <person name="Wang J."/>
            <person name="Yin Y."/>
            <person name="Wang J."/>
        </authorList>
    </citation>
    <scope>NUCLEOTIDE SEQUENCE [LARGE SCALE GENOMIC DNA]</scope>
    <source>
        <strain evidence="13">05x7-T-G4-1.051#20</strain>
    </source>
</reference>
<evidence type="ECO:0000256" key="9">
    <source>
        <dbReference type="ARBA" id="ARBA00023286"/>
    </source>
</evidence>
<protein>
    <submittedName>
        <fullName evidence="13">Glutamate receptor delta-1 subunit</fullName>
    </submittedName>
</protein>
<keyword evidence="10" id="KW-0407">Ion channel</keyword>
<dbReference type="Pfam" id="PF10613">
    <property type="entry name" value="Lig_chan-Glu_bd"/>
    <property type="match status" value="2"/>
</dbReference>
<dbReference type="InterPro" id="IPR015683">
    <property type="entry name" value="Ionotropic_Glu_rcpt"/>
</dbReference>
<keyword evidence="7 13" id="KW-0675">Receptor</keyword>
<dbReference type="InterPro" id="IPR028082">
    <property type="entry name" value="Peripla_BP_I"/>
</dbReference>
<dbReference type="AlphaFoldDB" id="K1QI71"/>
<dbReference type="Pfam" id="PF00060">
    <property type="entry name" value="Lig_chan"/>
    <property type="match status" value="2"/>
</dbReference>
<dbReference type="HOGENOM" id="CLU_300395_0_0_1"/>
<dbReference type="Gene3D" id="3.40.50.2300">
    <property type="match status" value="1"/>
</dbReference>
<keyword evidence="8" id="KW-0325">Glycoprotein</keyword>
<dbReference type="PANTHER" id="PTHR18966">
    <property type="entry name" value="IONOTROPIC GLUTAMATE RECEPTOR"/>
    <property type="match status" value="1"/>
</dbReference>
<keyword evidence="6" id="KW-0472">Membrane</keyword>
<name>K1QI71_MAGGI</name>
<evidence type="ECO:0000256" key="7">
    <source>
        <dbReference type="ARBA" id="ARBA00023170"/>
    </source>
</evidence>
<keyword evidence="4" id="KW-1133">Transmembrane helix</keyword>
<feature type="domain" description="Ionotropic glutamate receptor L-glutamate and glycine-binding" evidence="12">
    <location>
        <begin position="193"/>
        <end position="255"/>
    </location>
</feature>
<evidence type="ECO:0000313" key="13">
    <source>
        <dbReference type="EMBL" id="EKC36477.1"/>
    </source>
</evidence>